<dbReference type="Gene3D" id="1.25.10.10">
    <property type="entry name" value="Leucine-rich Repeat Variant"/>
    <property type="match status" value="1"/>
</dbReference>
<evidence type="ECO:0000256" key="3">
    <source>
        <dbReference type="ARBA" id="ARBA00022490"/>
    </source>
</evidence>
<dbReference type="InterPro" id="IPR016024">
    <property type="entry name" value="ARM-type_fold"/>
</dbReference>
<evidence type="ECO:0000313" key="7">
    <source>
        <dbReference type="EMBL" id="OAO13567.1"/>
    </source>
</evidence>
<dbReference type="InterPro" id="IPR001494">
    <property type="entry name" value="Importin-beta_N"/>
</dbReference>
<evidence type="ECO:0000256" key="2">
    <source>
        <dbReference type="ARBA" id="ARBA00022448"/>
    </source>
</evidence>
<gene>
    <name evidence="7" type="ORF">AV274_4763</name>
</gene>
<evidence type="ECO:0000313" key="8">
    <source>
        <dbReference type="Proteomes" id="UP000078348"/>
    </source>
</evidence>
<dbReference type="EMBL" id="LXWW01000373">
    <property type="protein sequence ID" value="OAO13567.1"/>
    <property type="molecule type" value="Genomic_DNA"/>
</dbReference>
<evidence type="ECO:0000256" key="5">
    <source>
        <dbReference type="ARBA" id="ARBA00022927"/>
    </source>
</evidence>
<evidence type="ECO:0000256" key="1">
    <source>
        <dbReference type="ARBA" id="ARBA00004496"/>
    </source>
</evidence>
<organism evidence="7 8">
    <name type="scientific">Blastocystis sp. subtype 1 (strain ATCC 50177 / NandII)</name>
    <dbReference type="NCBI Taxonomy" id="478820"/>
    <lineage>
        <taxon>Eukaryota</taxon>
        <taxon>Sar</taxon>
        <taxon>Stramenopiles</taxon>
        <taxon>Bigyra</taxon>
        <taxon>Opalozoa</taxon>
        <taxon>Opalinata</taxon>
        <taxon>Blastocystidae</taxon>
        <taxon>Blastocystis</taxon>
    </lineage>
</organism>
<dbReference type="GO" id="GO:0031267">
    <property type="term" value="F:small GTPase binding"/>
    <property type="evidence" value="ECO:0007669"/>
    <property type="project" value="InterPro"/>
</dbReference>
<dbReference type="OrthoDB" id="951172at2759"/>
<dbReference type="GO" id="GO:0005737">
    <property type="term" value="C:cytoplasm"/>
    <property type="evidence" value="ECO:0007669"/>
    <property type="project" value="UniProtKB-SubCell"/>
</dbReference>
<reference evidence="7 8" key="1">
    <citation type="submission" date="2016-05" db="EMBL/GenBank/DDBJ databases">
        <title>Nuclear genome of Blastocystis sp. subtype 1 NandII.</title>
        <authorList>
            <person name="Gentekaki E."/>
            <person name="Curtis B."/>
            <person name="Stairs C."/>
            <person name="Eme L."/>
            <person name="Herman E."/>
            <person name="Klimes V."/>
            <person name="Arias M.C."/>
            <person name="Elias M."/>
            <person name="Hilliou F."/>
            <person name="Klute M."/>
            <person name="Malik S.-B."/>
            <person name="Pightling A."/>
            <person name="Rachubinski R."/>
            <person name="Salas D."/>
            <person name="Schlacht A."/>
            <person name="Suga H."/>
            <person name="Archibald J."/>
            <person name="Ball S.G."/>
            <person name="Clark G."/>
            <person name="Dacks J."/>
            <person name="Van Der Giezen M."/>
            <person name="Tsaousis A."/>
            <person name="Roger A."/>
        </authorList>
    </citation>
    <scope>NUCLEOTIDE SEQUENCE [LARGE SCALE GENOMIC DNA]</scope>
    <source>
        <strain evidence="8">ATCC 50177 / NandII</strain>
    </source>
</reference>
<keyword evidence="5" id="KW-0653">Protein transport</keyword>
<dbReference type="InterPro" id="IPR011989">
    <property type="entry name" value="ARM-like"/>
</dbReference>
<dbReference type="STRING" id="478820.A0A196SBS6"/>
<evidence type="ECO:0000259" key="6">
    <source>
        <dbReference type="PROSITE" id="PS50166"/>
    </source>
</evidence>
<protein>
    <submittedName>
        <fullName evidence="7">Transportin-like protein</fullName>
    </submittedName>
</protein>
<comment type="subcellular location">
    <subcellularLocation>
        <location evidence="1">Cytoplasm</location>
    </subcellularLocation>
</comment>
<evidence type="ECO:0000256" key="4">
    <source>
        <dbReference type="ARBA" id="ARBA00022737"/>
    </source>
</evidence>
<dbReference type="PANTHER" id="PTHR10527">
    <property type="entry name" value="IMPORTIN BETA"/>
    <property type="match status" value="1"/>
</dbReference>
<dbReference type="PROSITE" id="PS50166">
    <property type="entry name" value="IMPORTIN_B_NT"/>
    <property type="match status" value="1"/>
</dbReference>
<feature type="domain" description="Importin N-terminal" evidence="6">
    <location>
        <begin position="31"/>
        <end position="101"/>
    </location>
</feature>
<keyword evidence="3" id="KW-0963">Cytoplasm</keyword>
<keyword evidence="2" id="KW-0813">Transport</keyword>
<keyword evidence="4" id="KW-0677">Repeat</keyword>
<dbReference type="InterPro" id="IPR040122">
    <property type="entry name" value="Importin_beta"/>
</dbReference>
<accession>A0A196SBS6</accession>
<sequence length="875" mass="98243">MEWMPNPDAIQGLAGILSLNNRTNSEFISNSYNQLEEARKNPEFLKYIVHIFAYGEKFGLSSNIRIIAGYTLKSSLPLLFNTESNDDKCYIRACVLQTLIDPLVQIRNASGVIITQIVLLSGLEMWPELMPALMELLKSNNKDYIVTALSCLSKMMEDNIYEFDTAAVHYPLNQLIPMFLSFFEYPDEEIVYHSVNCMRFTIESMPNALLTNMDTYLRGLSWLLTRANDDTLALICNSLVSILGVRVDALAGCLTDVFGFMLQMSQHRNAFVATQATEFWSVFATLDADESLLGLLNPFLPQLVPLLLKNMRYSEDELERLNVESAQVDANGVRPFIYHGDKDDRKDQGNDEEGEWTLRRASAWSLDCCANTYSAEIFDIIMPLISSGLNSPDWLEQEACLLALGAISGGCYVFLSEGMGTIYSFLVELLRTTGNPLLFRIAGWAVSQFGEWLVENLAQLQMDELMQLLLTRMISDNSQVQLAATNCVSVLVEKGEEKLVGYYDAIIKAISQCFGFYGERNQRLLLCCIGDICTVLIDTPSIDIAAYADLLLPPIIAKWNLLGDLDEGLLSILECLYYLISAMGPSFAAMGETVYLRCMRIIDTVNVAYTTQSMETESLPDKMFVSSALDVISSVVGSLRDKAVKLVLDSNLVSVVMGCMDDNDDCVRQSAFAVFGDLCQYCFEVVRPHSKSFTMLCVKHMNVEYPQVCNNAIWSLGEMTLRVGEEMTPYGEMILPLLISMNSQTRVSPGIKDNSTIAICRFCLVCPQVVAFVQQYFPSLCMNVAKLRDTEEKEQAAKGLCVIVRQAPGVLDEHFHNFVAMVASWNTISNMEVGQMMLGVLNEFKGSKGAEWESFYNQRVDIRFRQILRNNFNFY</sequence>
<comment type="caution">
    <text evidence="7">The sequence shown here is derived from an EMBL/GenBank/DDBJ whole genome shotgun (WGS) entry which is preliminary data.</text>
</comment>
<dbReference type="Proteomes" id="UP000078348">
    <property type="component" value="Unassembled WGS sequence"/>
</dbReference>
<name>A0A196SBS6_BLAHN</name>
<keyword evidence="8" id="KW-1185">Reference proteome</keyword>
<dbReference type="SUPFAM" id="SSF48371">
    <property type="entry name" value="ARM repeat"/>
    <property type="match status" value="1"/>
</dbReference>
<dbReference type="GO" id="GO:0006606">
    <property type="term" value="P:protein import into nucleus"/>
    <property type="evidence" value="ECO:0007669"/>
    <property type="project" value="InterPro"/>
</dbReference>
<proteinExistence type="predicted"/>
<dbReference type="AlphaFoldDB" id="A0A196SBS6"/>